<dbReference type="PROSITE" id="PS50885">
    <property type="entry name" value="HAMP"/>
    <property type="match status" value="1"/>
</dbReference>
<accession>A0ABW3WFK3</accession>
<comment type="similarity">
    <text evidence="2">Belongs to the methyl-accepting chemotaxis (MCP) protein family.</text>
</comment>
<evidence type="ECO:0000256" key="1">
    <source>
        <dbReference type="ARBA" id="ARBA00022500"/>
    </source>
</evidence>
<evidence type="ECO:0000259" key="5">
    <source>
        <dbReference type="PROSITE" id="PS50111"/>
    </source>
</evidence>
<name>A0ABW3WFK3_9RHOO</name>
<evidence type="ECO:0000256" key="3">
    <source>
        <dbReference type="PROSITE-ProRule" id="PRU00284"/>
    </source>
</evidence>
<dbReference type="EMBL" id="JBHTMC010000023">
    <property type="protein sequence ID" value="MFD1264100.1"/>
    <property type="molecule type" value="Genomic_DNA"/>
</dbReference>
<evidence type="ECO:0000259" key="6">
    <source>
        <dbReference type="PROSITE" id="PS50885"/>
    </source>
</evidence>
<dbReference type="PROSITE" id="PS50111">
    <property type="entry name" value="CHEMOTAXIS_TRANSDUC_2"/>
    <property type="match status" value="1"/>
</dbReference>
<feature type="transmembrane region" description="Helical" evidence="4">
    <location>
        <begin position="349"/>
        <end position="370"/>
    </location>
</feature>
<keyword evidence="3" id="KW-0807">Transducer</keyword>
<protein>
    <submittedName>
        <fullName evidence="7">Methyl-accepting chemotaxis protein</fullName>
    </submittedName>
</protein>
<dbReference type="RefSeq" id="WP_277834572.1">
    <property type="nucleotide sequence ID" value="NZ_JARQZE010000014.1"/>
</dbReference>
<dbReference type="CDD" id="cd11386">
    <property type="entry name" value="MCP_signal"/>
    <property type="match status" value="1"/>
</dbReference>
<dbReference type="CDD" id="cd06225">
    <property type="entry name" value="HAMP"/>
    <property type="match status" value="1"/>
</dbReference>
<dbReference type="InterPro" id="IPR051310">
    <property type="entry name" value="MCP_chemotaxis"/>
</dbReference>
<dbReference type="Gene3D" id="6.10.340.10">
    <property type="match status" value="1"/>
</dbReference>
<gene>
    <name evidence="7" type="ORF">ACFQ4M_10945</name>
</gene>
<dbReference type="Pfam" id="PF00015">
    <property type="entry name" value="MCPsignal"/>
    <property type="match status" value="1"/>
</dbReference>
<keyword evidence="8" id="KW-1185">Reference proteome</keyword>
<dbReference type="Gene3D" id="1.10.287.950">
    <property type="entry name" value="Methyl-accepting chemotaxis protein"/>
    <property type="match status" value="1"/>
</dbReference>
<feature type="domain" description="HAMP" evidence="6">
    <location>
        <begin position="371"/>
        <end position="423"/>
    </location>
</feature>
<keyword evidence="4" id="KW-0472">Membrane</keyword>
<dbReference type="SMART" id="SM00304">
    <property type="entry name" value="HAMP"/>
    <property type="match status" value="1"/>
</dbReference>
<dbReference type="SUPFAM" id="SSF58104">
    <property type="entry name" value="Methyl-accepting chemotaxis protein (MCP) signaling domain"/>
    <property type="match status" value="1"/>
</dbReference>
<dbReference type="Pfam" id="PF22673">
    <property type="entry name" value="MCP-like_PDC_1"/>
    <property type="match status" value="1"/>
</dbReference>
<proteinExistence type="inferred from homology"/>
<evidence type="ECO:0000313" key="8">
    <source>
        <dbReference type="Proteomes" id="UP001597158"/>
    </source>
</evidence>
<organism evidence="7 8">
    <name type="scientific">Thauera mechernichensis</name>
    <dbReference type="NCBI Taxonomy" id="82788"/>
    <lineage>
        <taxon>Bacteria</taxon>
        <taxon>Pseudomonadati</taxon>
        <taxon>Pseudomonadota</taxon>
        <taxon>Betaproteobacteria</taxon>
        <taxon>Rhodocyclales</taxon>
        <taxon>Zoogloeaceae</taxon>
        <taxon>Thauera</taxon>
    </lineage>
</organism>
<evidence type="ECO:0000256" key="4">
    <source>
        <dbReference type="SAM" id="Phobius"/>
    </source>
</evidence>
<reference evidence="8" key="1">
    <citation type="journal article" date="2019" name="Int. J. Syst. Evol. Microbiol.">
        <title>The Global Catalogue of Microorganisms (GCM) 10K type strain sequencing project: providing services to taxonomists for standard genome sequencing and annotation.</title>
        <authorList>
            <consortium name="The Broad Institute Genomics Platform"/>
            <consortium name="The Broad Institute Genome Sequencing Center for Infectious Disease"/>
            <person name="Wu L."/>
            <person name="Ma J."/>
        </authorList>
    </citation>
    <scope>NUCLEOTIDE SEQUENCE [LARGE SCALE GENOMIC DNA]</scope>
    <source>
        <strain evidence="8">CCUG 48884</strain>
    </source>
</reference>
<dbReference type="SMART" id="SM00283">
    <property type="entry name" value="MA"/>
    <property type="match status" value="1"/>
</dbReference>
<comment type="caution">
    <text evidence="7">The sequence shown here is derived from an EMBL/GenBank/DDBJ whole genome shotgun (WGS) entry which is preliminary data.</text>
</comment>
<dbReference type="Proteomes" id="UP001597158">
    <property type="component" value="Unassembled WGS sequence"/>
</dbReference>
<dbReference type="PANTHER" id="PTHR43531:SF11">
    <property type="entry name" value="METHYL-ACCEPTING CHEMOTAXIS PROTEIN 3"/>
    <property type="match status" value="1"/>
</dbReference>
<keyword evidence="4" id="KW-0812">Transmembrane</keyword>
<dbReference type="Pfam" id="PF00672">
    <property type="entry name" value="HAMP"/>
    <property type="match status" value="1"/>
</dbReference>
<keyword evidence="4" id="KW-1133">Transmembrane helix</keyword>
<sequence length="715" mass="76755">MKSIQGRIAALGSACLLGTAISLVIYGVVSERNTRDLVSSRVGDLIQENTAESLKNLAWAHAGVIQSKFDLALDAARTMAHVFEVGKKAGTLDRDGINAVLYHVLVNNPEFNGTYSNWEPDALDGLDTMFRTGEDGNNRQTGRFTPYWNRGQDGRIAVQPLVEYDTMDRHPNGVLKGGWYIGPRENHRESVLDPFPYIVQGKSVWLTTLSVPIMVDQRFMGVAGTDYNLDFVQKLAEQADRELFGGQGEVTIISNVGLVVADSEHPDRIGQAFARSDADDAGLLKDVKEGRARGWIDERGGTMSAIAPIVLGRTERPWAVLVTVPQEVVLAKAQQLDQEIQQRGESSTIWQIMVGLVVTVVATTLLWFVAGSIARPIRAAADFARAVLAGDFSRRFRHESKDEVGQLATALDEMSQSLLAKARLAEQISEGNLDLNVPLASERDQLGLALRQMLNGLNNLVFELQGGSERINGNAGKVAGLSKTLSEGAARSAASITEIAGSIGQMSEQIKLNAQNATQAERYSQESQAAARAGSEHMAEMTGAMSEIRAAGERINDIINAINEITMQTNLLALNAAIEAARAGEQGRGFAVVADEVRKLASRSSEAAGQAATLIGESAAKTERGIEIAARTAATLNDIVLSAERVSGLISRIAGASQQQSSSIDEVNVGLGQIDGVTRRTNDNAGDCSGAAGELLQQAENLKSLVGRFRSRQQL</sequence>
<evidence type="ECO:0000313" key="7">
    <source>
        <dbReference type="EMBL" id="MFD1264100.1"/>
    </source>
</evidence>
<dbReference type="CDD" id="cd12913">
    <property type="entry name" value="PDC1_MCP_like"/>
    <property type="match status" value="1"/>
</dbReference>
<dbReference type="Gene3D" id="3.30.450.20">
    <property type="entry name" value="PAS domain"/>
    <property type="match status" value="1"/>
</dbReference>
<keyword evidence="1" id="KW-0145">Chemotaxis</keyword>
<dbReference type="InterPro" id="IPR003660">
    <property type="entry name" value="HAMP_dom"/>
</dbReference>
<feature type="domain" description="Methyl-accepting transducer" evidence="5">
    <location>
        <begin position="467"/>
        <end position="696"/>
    </location>
</feature>
<evidence type="ECO:0000256" key="2">
    <source>
        <dbReference type="ARBA" id="ARBA00029447"/>
    </source>
</evidence>
<dbReference type="InterPro" id="IPR004089">
    <property type="entry name" value="MCPsignal_dom"/>
</dbReference>
<dbReference type="PANTHER" id="PTHR43531">
    <property type="entry name" value="PROTEIN ICFG"/>
    <property type="match status" value="1"/>
</dbReference>